<comment type="similarity">
    <text evidence="2">Belongs to the fasciclin-like AGP family.</text>
</comment>
<evidence type="ECO:0000256" key="5">
    <source>
        <dbReference type="ARBA" id="ARBA00022737"/>
    </source>
</evidence>
<evidence type="ECO:0000256" key="3">
    <source>
        <dbReference type="ARBA" id="ARBA00022525"/>
    </source>
</evidence>
<dbReference type="SUPFAM" id="SSF82153">
    <property type="entry name" value="FAS1 domain"/>
    <property type="match status" value="2"/>
</dbReference>
<feature type="domain" description="FAS1" evidence="11">
    <location>
        <begin position="269"/>
        <end position="412"/>
    </location>
</feature>
<feature type="chain" id="PRO_5004723616" description="FAS1 domain-containing protein" evidence="10">
    <location>
        <begin position="26"/>
        <end position="438"/>
    </location>
</feature>
<dbReference type="Gramene" id="ESQ40563">
    <property type="protein sequence ID" value="ESQ40563"/>
    <property type="gene ID" value="EUTSA_v10013481mg"/>
</dbReference>
<feature type="domain" description="FAS1" evidence="11">
    <location>
        <begin position="42"/>
        <end position="185"/>
    </location>
</feature>
<evidence type="ECO:0000256" key="4">
    <source>
        <dbReference type="ARBA" id="ARBA00022729"/>
    </source>
</evidence>
<evidence type="ECO:0000256" key="6">
    <source>
        <dbReference type="ARBA" id="ARBA00022974"/>
    </source>
</evidence>
<comment type="subcellular location">
    <subcellularLocation>
        <location evidence="1">Secreted</location>
    </subcellularLocation>
</comment>
<name>V4LL87_EUTSA</name>
<protein>
    <recommendedName>
        <fullName evidence="11">FAS1 domain-containing protein</fullName>
    </recommendedName>
</protein>
<dbReference type="SMART" id="SM00554">
    <property type="entry name" value="FAS1"/>
    <property type="match status" value="2"/>
</dbReference>
<proteinExistence type="inferred from homology"/>
<keyword evidence="7" id="KW-0325">Glycoprotein</keyword>
<evidence type="ECO:0000313" key="13">
    <source>
        <dbReference type="Proteomes" id="UP000030689"/>
    </source>
</evidence>
<comment type="function">
    <text evidence="8">May be a cell surface adhesion protein.</text>
</comment>
<keyword evidence="13" id="KW-1185">Reference proteome</keyword>
<evidence type="ECO:0000313" key="12">
    <source>
        <dbReference type="EMBL" id="ESQ40563.1"/>
    </source>
</evidence>
<evidence type="ECO:0000259" key="11">
    <source>
        <dbReference type="PROSITE" id="PS50213"/>
    </source>
</evidence>
<keyword evidence="5" id="KW-0677">Repeat</keyword>
<feature type="compositionally biased region" description="Pro residues" evidence="9">
    <location>
        <begin position="226"/>
        <end position="236"/>
    </location>
</feature>
<dbReference type="AlphaFoldDB" id="V4LL87"/>
<gene>
    <name evidence="12" type="ORF">EUTSA_v10013481mg</name>
</gene>
<dbReference type="Pfam" id="PF02469">
    <property type="entry name" value="Fasciclin"/>
    <property type="match status" value="2"/>
</dbReference>
<dbReference type="PANTHER" id="PTHR32499:SF17">
    <property type="entry name" value="FASCICLIN-LIKE ARABINOGALACTAN PROTEIN 17"/>
    <property type="match status" value="1"/>
</dbReference>
<accession>V4LL87</accession>
<dbReference type="Gene3D" id="2.30.180.10">
    <property type="entry name" value="FAS1 domain"/>
    <property type="match status" value="2"/>
</dbReference>
<keyword evidence="6" id="KW-0654">Proteoglycan</keyword>
<feature type="region of interest" description="Disordered" evidence="9">
    <location>
        <begin position="208"/>
        <end position="260"/>
    </location>
</feature>
<evidence type="ECO:0000256" key="10">
    <source>
        <dbReference type="SAM" id="SignalP"/>
    </source>
</evidence>
<evidence type="ECO:0000256" key="7">
    <source>
        <dbReference type="ARBA" id="ARBA00023180"/>
    </source>
</evidence>
<dbReference type="FunFam" id="2.30.180.10:FF:000024">
    <property type="entry name" value="fasciclin-like arabinogalactan protein 15"/>
    <property type="match status" value="1"/>
</dbReference>
<keyword evidence="4 10" id="KW-0732">Signal</keyword>
<evidence type="ECO:0000256" key="2">
    <source>
        <dbReference type="ARBA" id="ARBA00007843"/>
    </source>
</evidence>
<dbReference type="PANTHER" id="PTHR32499">
    <property type="entry name" value="FASCICLIN-LIKE ARABINOGALACTAN PROTEIN 16"/>
    <property type="match status" value="1"/>
</dbReference>
<reference evidence="12 13" key="1">
    <citation type="journal article" date="2013" name="Front. Plant Sci.">
        <title>The Reference Genome of the Halophytic Plant Eutrema salsugineum.</title>
        <authorList>
            <person name="Yang R."/>
            <person name="Jarvis D.E."/>
            <person name="Chen H."/>
            <person name="Beilstein M.A."/>
            <person name="Grimwood J."/>
            <person name="Jenkins J."/>
            <person name="Shu S."/>
            <person name="Prochnik S."/>
            <person name="Xin M."/>
            <person name="Ma C."/>
            <person name="Schmutz J."/>
            <person name="Wing R.A."/>
            <person name="Mitchell-Olds T."/>
            <person name="Schumaker K.S."/>
            <person name="Wang X."/>
        </authorList>
    </citation>
    <scope>NUCLEOTIDE SEQUENCE [LARGE SCALE GENOMIC DNA]</scope>
</reference>
<dbReference type="KEGG" id="eus:EUTSA_v10013481mg"/>
<dbReference type="EMBL" id="KI517464">
    <property type="protein sequence ID" value="ESQ40563.1"/>
    <property type="molecule type" value="Genomic_DNA"/>
</dbReference>
<dbReference type="InterPro" id="IPR044654">
    <property type="entry name" value="FLA15/16/17/18"/>
</dbReference>
<feature type="signal peptide" evidence="10">
    <location>
        <begin position="1"/>
        <end position="25"/>
    </location>
</feature>
<evidence type="ECO:0000256" key="1">
    <source>
        <dbReference type="ARBA" id="ARBA00004613"/>
    </source>
</evidence>
<dbReference type="InterPro" id="IPR000782">
    <property type="entry name" value="FAS1_domain"/>
</dbReference>
<sequence length="438" mass="48093">MDRRIYGGSAVTVLFLFLLISSSTASALSKNPNPSSGSGQINSNSVLVALLDSRYTELSELVEKALLLETLEDAVGRHNITIFAPRNEALERDLDPGFKRFLLEPGNLKSLQTLLMFHIIPNRVGSDQWPSEDSGRVKHHTLGNDHVHLSKTKVDGKKMVDSAEIIRPDDLTRPDGLIHGIERLLIPRAVQEDFNRRRSLQSISAVLPEGAPEVDPRTNRLKKKPAPVPAGSPPALPIQSAMAPGPSLAPAPAPGPGGKHHHFDGEAQVKDFIHTLLHYGGYNEMADILVNLTSLATEMGRLVSEGYVLTVLAPNDEAMAKLTTDQLSEPGAPEQIVYYHIIPEYQTEESMYNSVRRFGKVKFDTLRFPHKVAAKEADGSVKFGDGERSAYLFDPDIYTDGRISVQGIDGVLFPDVEEIVESVKKPVKKVVVQPRRGD</sequence>
<evidence type="ECO:0000256" key="9">
    <source>
        <dbReference type="SAM" id="MobiDB-lite"/>
    </source>
</evidence>
<dbReference type="InterPro" id="IPR036378">
    <property type="entry name" value="FAS1_dom_sf"/>
</dbReference>
<dbReference type="PROSITE" id="PS50213">
    <property type="entry name" value="FAS1"/>
    <property type="match status" value="2"/>
</dbReference>
<organism evidence="12 13">
    <name type="scientific">Eutrema salsugineum</name>
    <name type="common">Saltwater cress</name>
    <name type="synonym">Sisymbrium salsugineum</name>
    <dbReference type="NCBI Taxonomy" id="72664"/>
    <lineage>
        <taxon>Eukaryota</taxon>
        <taxon>Viridiplantae</taxon>
        <taxon>Streptophyta</taxon>
        <taxon>Embryophyta</taxon>
        <taxon>Tracheophyta</taxon>
        <taxon>Spermatophyta</taxon>
        <taxon>Magnoliopsida</taxon>
        <taxon>eudicotyledons</taxon>
        <taxon>Gunneridae</taxon>
        <taxon>Pentapetalae</taxon>
        <taxon>rosids</taxon>
        <taxon>malvids</taxon>
        <taxon>Brassicales</taxon>
        <taxon>Brassicaceae</taxon>
        <taxon>Eutremeae</taxon>
        <taxon>Eutrema</taxon>
    </lineage>
</organism>
<evidence type="ECO:0000256" key="8">
    <source>
        <dbReference type="ARBA" id="ARBA00024686"/>
    </source>
</evidence>
<dbReference type="GO" id="GO:0005576">
    <property type="term" value="C:extracellular region"/>
    <property type="evidence" value="ECO:0007669"/>
    <property type="project" value="UniProtKB-SubCell"/>
</dbReference>
<keyword evidence="3" id="KW-0964">Secreted</keyword>
<dbReference type="Proteomes" id="UP000030689">
    <property type="component" value="Unassembled WGS sequence"/>
</dbReference>
<dbReference type="FunFam" id="2.30.180.10:FF:000011">
    <property type="entry name" value="Fasciclin-like arabinogalactan protein 16"/>
    <property type="match status" value="1"/>
</dbReference>